<dbReference type="EMBL" id="DVJP01000019">
    <property type="protein sequence ID" value="HIS75629.1"/>
    <property type="molecule type" value="Genomic_DNA"/>
</dbReference>
<keyword evidence="1" id="KW-0472">Membrane</keyword>
<dbReference type="AlphaFoldDB" id="A0A9D1FL77"/>
<evidence type="ECO:0000313" key="2">
    <source>
        <dbReference type="EMBL" id="HIS75629.1"/>
    </source>
</evidence>
<feature type="transmembrane region" description="Helical" evidence="1">
    <location>
        <begin position="72"/>
        <end position="95"/>
    </location>
</feature>
<reference evidence="2" key="1">
    <citation type="submission" date="2020-10" db="EMBL/GenBank/DDBJ databases">
        <authorList>
            <person name="Gilroy R."/>
        </authorList>
    </citation>
    <scope>NUCLEOTIDE SEQUENCE</scope>
    <source>
        <strain evidence="2">CHK199-13235</strain>
    </source>
</reference>
<sequence>MTKARALKIAGIVSGILAAVCAVLIWGPWIAVWWITKAAPQIGSLGIIGGADGPTSVYVATAVISTGGIWTTVLYCLEMILPLILAAVSVACFLVRKKILKKGE</sequence>
<accession>A0A9D1FL77</accession>
<gene>
    <name evidence="2" type="ORF">IAB51_02360</name>
</gene>
<keyword evidence="1" id="KW-0812">Transmembrane</keyword>
<evidence type="ECO:0000313" key="3">
    <source>
        <dbReference type="Proteomes" id="UP000824002"/>
    </source>
</evidence>
<comment type="caution">
    <text evidence="2">The sequence shown here is derived from an EMBL/GenBank/DDBJ whole genome shotgun (WGS) entry which is preliminary data.</text>
</comment>
<protein>
    <submittedName>
        <fullName evidence="2">Uncharacterized protein</fullName>
    </submittedName>
</protein>
<reference evidence="2" key="2">
    <citation type="journal article" date="2021" name="PeerJ">
        <title>Extensive microbial diversity within the chicken gut microbiome revealed by metagenomics and culture.</title>
        <authorList>
            <person name="Gilroy R."/>
            <person name="Ravi A."/>
            <person name="Getino M."/>
            <person name="Pursley I."/>
            <person name="Horton D.L."/>
            <person name="Alikhan N.F."/>
            <person name="Baker D."/>
            <person name="Gharbi K."/>
            <person name="Hall N."/>
            <person name="Watson M."/>
            <person name="Adriaenssens E.M."/>
            <person name="Foster-Nyarko E."/>
            <person name="Jarju S."/>
            <person name="Secka A."/>
            <person name="Antonio M."/>
            <person name="Oren A."/>
            <person name="Chaudhuri R.R."/>
            <person name="La Ragione R."/>
            <person name="Hildebrand F."/>
            <person name="Pallen M.J."/>
        </authorList>
    </citation>
    <scope>NUCLEOTIDE SEQUENCE</scope>
    <source>
        <strain evidence="2">CHK199-13235</strain>
    </source>
</reference>
<name>A0A9D1FL77_9FIRM</name>
<organism evidence="2 3">
    <name type="scientific">Candidatus Merdivicinus excrementipullorum</name>
    <dbReference type="NCBI Taxonomy" id="2840867"/>
    <lineage>
        <taxon>Bacteria</taxon>
        <taxon>Bacillati</taxon>
        <taxon>Bacillota</taxon>
        <taxon>Clostridia</taxon>
        <taxon>Eubacteriales</taxon>
        <taxon>Oscillospiraceae</taxon>
        <taxon>Oscillospiraceae incertae sedis</taxon>
        <taxon>Candidatus Merdivicinus</taxon>
    </lineage>
</organism>
<feature type="transmembrane region" description="Helical" evidence="1">
    <location>
        <begin position="12"/>
        <end position="35"/>
    </location>
</feature>
<proteinExistence type="predicted"/>
<keyword evidence="1" id="KW-1133">Transmembrane helix</keyword>
<dbReference type="Proteomes" id="UP000824002">
    <property type="component" value="Unassembled WGS sequence"/>
</dbReference>
<evidence type="ECO:0000256" key="1">
    <source>
        <dbReference type="SAM" id="Phobius"/>
    </source>
</evidence>